<keyword evidence="3" id="KW-1185">Reference proteome</keyword>
<organismHost>
    <name type="scientific">Cafeteria roenbergensis</name>
    <name type="common">Marine flagellate</name>
    <dbReference type="NCBI Taxonomy" id="33653"/>
</organismHost>
<dbReference type="Proteomes" id="UP000029781">
    <property type="component" value="Segment"/>
</dbReference>
<evidence type="ECO:0000313" key="2">
    <source>
        <dbReference type="EMBL" id="ADO67165.1"/>
    </source>
</evidence>
<dbReference type="InterPro" id="IPR011009">
    <property type="entry name" value="Kinase-like_dom_sf"/>
</dbReference>
<accession>E3T4Q2</accession>
<evidence type="ECO:0000313" key="3">
    <source>
        <dbReference type="Proteomes" id="UP000029781"/>
    </source>
</evidence>
<name>E3T4Q2_CROVB</name>
<evidence type="ECO:0000256" key="1">
    <source>
        <dbReference type="SAM" id="MobiDB-lite"/>
    </source>
</evidence>
<organism evidence="2 3">
    <name type="scientific">Cafeteria roenbergensis virus (strain BV-PW1)</name>
    <name type="common">CroV</name>
    <dbReference type="NCBI Taxonomy" id="693272"/>
    <lineage>
        <taxon>Viruses</taxon>
        <taxon>Varidnaviria</taxon>
        <taxon>Bamfordvirae</taxon>
        <taxon>Nucleocytoviricota</taxon>
        <taxon>Megaviricetes</taxon>
        <taxon>Imitervirales</taxon>
        <taxon>Mimiviridae</taxon>
        <taxon>Aliimimivirinae</taxon>
        <taxon>Rheavirus</taxon>
        <taxon>Rheavirus sinusmexicani</taxon>
    </lineage>
</organism>
<feature type="compositionally biased region" description="Pro residues" evidence="1">
    <location>
        <begin position="13"/>
        <end position="36"/>
    </location>
</feature>
<proteinExistence type="predicted"/>
<dbReference type="GeneID" id="9887534"/>
<evidence type="ECO:0008006" key="4">
    <source>
        <dbReference type="Google" id="ProtNLM"/>
    </source>
</evidence>
<dbReference type="RefSeq" id="YP_003969764.1">
    <property type="nucleotide sequence ID" value="NC_014637.1"/>
</dbReference>
<gene>
    <name evidence="2" type="ORF">crov132</name>
</gene>
<reference evidence="2 3" key="1">
    <citation type="journal article" date="2010" name="Proc. Natl. Acad. Sci. U.S.A.">
        <title>Giant virus with a remarkable complement of genes infects marine zooplankton.</title>
        <authorList>
            <person name="Fischer M.G."/>
            <person name="Allen M.J."/>
            <person name="Wilson W.H."/>
            <person name="Suttle C.A."/>
        </authorList>
    </citation>
    <scope>NUCLEOTIDE SEQUENCE [LARGE SCALE GENOMIC DNA]</scope>
    <source>
        <strain evidence="2 3">BV-PW1</strain>
    </source>
</reference>
<sequence length="494" mass="58069">MSVKTSTRSQLKPLPPLAPPYYVPPLRDPPPPPTRHPVPHHVPTVTQPPSHPLPALVPHSSSSQPSPLISTSSPSSIDATRYIELYNSTAIDNICEGKLTSVNYYDKITNYLAEMGININIQILYSILTSKHIVNWYDYIPRIKKEGKTFRMMTKDKELVIKNLTKITRGSFNIVYTGDTNLKNFKKVIIRTTVGVPFDSLHDTIYENLKHIILYLINRCNINKNYQLIPQPIFMGILKKPDEKYYLFFIMEKGDYTLDSKISSLIPKILNNTIIPYDKMELRKLIYSFYKSLILFNEHLFYFAHNDSKFNNAIIKDGKIMLIDFGYTSFKLFDLVFNSSHSFSNYYSLTDVNLNAVQDLCQMLYSFYVLFIIYFKQNKSSRTDQVKILKEFNDILNVPDKKFIGYNLYWSDVYLIFREKGIETDLIWKQFYHKNFTKFFGTLINNNIYTDYISPDEMKRDYEITDEDETLFNNFYYTKYLKYKNKYLQLKLSN</sequence>
<feature type="region of interest" description="Disordered" evidence="1">
    <location>
        <begin position="1"/>
        <end position="74"/>
    </location>
</feature>
<dbReference type="KEGG" id="vg:9887534"/>
<dbReference type="SUPFAM" id="SSF56112">
    <property type="entry name" value="Protein kinase-like (PK-like)"/>
    <property type="match status" value="1"/>
</dbReference>
<dbReference type="EMBL" id="GU244497">
    <property type="protein sequence ID" value="ADO67165.1"/>
    <property type="molecule type" value="Genomic_DNA"/>
</dbReference>
<feature type="compositionally biased region" description="Polar residues" evidence="1">
    <location>
        <begin position="1"/>
        <end position="10"/>
    </location>
</feature>
<feature type="compositionally biased region" description="Low complexity" evidence="1">
    <location>
        <begin position="58"/>
        <end position="74"/>
    </location>
</feature>
<protein>
    <recommendedName>
        <fullName evidence="4">Protein kinase domain-containing protein</fullName>
    </recommendedName>
</protein>